<dbReference type="InterPro" id="IPR029068">
    <property type="entry name" value="Glyas_Bleomycin-R_OHBP_Dase"/>
</dbReference>
<dbReference type="Gene3D" id="3.10.180.10">
    <property type="entry name" value="2,3-Dihydroxybiphenyl 1,2-Dioxygenase, domain 1"/>
    <property type="match status" value="1"/>
</dbReference>
<evidence type="ECO:0000313" key="2">
    <source>
        <dbReference type="EMBL" id="UOQ85649.1"/>
    </source>
</evidence>
<dbReference type="Proteomes" id="UP000831537">
    <property type="component" value="Chromosome"/>
</dbReference>
<organism evidence="2 3">
    <name type="scientific">Gracilibacillus salinarum</name>
    <dbReference type="NCBI Taxonomy" id="2932255"/>
    <lineage>
        <taxon>Bacteria</taxon>
        <taxon>Bacillati</taxon>
        <taxon>Bacillota</taxon>
        <taxon>Bacilli</taxon>
        <taxon>Bacillales</taxon>
        <taxon>Bacillaceae</taxon>
        <taxon>Gracilibacillus</taxon>
    </lineage>
</organism>
<dbReference type="SUPFAM" id="SSF54593">
    <property type="entry name" value="Glyoxalase/Bleomycin resistance protein/Dihydroxybiphenyl dioxygenase"/>
    <property type="match status" value="1"/>
</dbReference>
<dbReference type="Pfam" id="PF00903">
    <property type="entry name" value="Glyoxalase"/>
    <property type="match status" value="1"/>
</dbReference>
<dbReference type="PANTHER" id="PTHR39175:SF1">
    <property type="entry name" value="FAMILY PROTEIN, PUTATIVE (AFU_ORTHOLOGUE AFUA_3G15060)-RELATED"/>
    <property type="match status" value="1"/>
</dbReference>
<protein>
    <submittedName>
        <fullName evidence="2">VOC family protein</fullName>
    </submittedName>
</protein>
<sequence>MIKGVHHVQITIPKGAEEEGKQFYCGLLALPEKTKPEALRGRGGFWLEVGDRDVHVGTESGFDRYSTKGHIAYQVDDLAYWKKLLEKQQIEIVEAVPIPGFDRFEFRDPFGNRVEMIQPM</sequence>
<dbReference type="PANTHER" id="PTHR39175">
    <property type="entry name" value="FAMILY PROTEIN, PUTATIVE (AFU_ORTHOLOGUE AFUA_3G15060)-RELATED"/>
    <property type="match status" value="1"/>
</dbReference>
<dbReference type="InterPro" id="IPR037523">
    <property type="entry name" value="VOC_core"/>
</dbReference>
<accession>A0ABY4GN34</accession>
<evidence type="ECO:0000313" key="3">
    <source>
        <dbReference type="Proteomes" id="UP000831537"/>
    </source>
</evidence>
<dbReference type="PROSITE" id="PS51819">
    <property type="entry name" value="VOC"/>
    <property type="match status" value="1"/>
</dbReference>
<dbReference type="EMBL" id="CP095071">
    <property type="protein sequence ID" value="UOQ85649.1"/>
    <property type="molecule type" value="Genomic_DNA"/>
</dbReference>
<evidence type="ECO:0000259" key="1">
    <source>
        <dbReference type="PROSITE" id="PS51819"/>
    </source>
</evidence>
<name>A0ABY4GN34_9BACI</name>
<dbReference type="RefSeq" id="WP_244745751.1">
    <property type="nucleotide sequence ID" value="NZ_CP095071.1"/>
</dbReference>
<feature type="domain" description="VOC" evidence="1">
    <location>
        <begin position="4"/>
        <end position="119"/>
    </location>
</feature>
<proteinExistence type="predicted"/>
<keyword evidence="3" id="KW-1185">Reference proteome</keyword>
<gene>
    <name evidence="2" type="ORF">MUN87_01705</name>
</gene>
<reference evidence="2 3" key="1">
    <citation type="submission" date="2022-04" db="EMBL/GenBank/DDBJ databases">
        <title>Gracilibacillus sp. isolated from saltern.</title>
        <authorList>
            <person name="Won M."/>
            <person name="Lee C.-M."/>
            <person name="Woen H.-Y."/>
            <person name="Kwon S.-W."/>
        </authorList>
    </citation>
    <scope>NUCLEOTIDE SEQUENCE [LARGE SCALE GENOMIC DNA]</scope>
    <source>
        <strain evidence="2 3">SSPM10-3</strain>
    </source>
</reference>
<dbReference type="InterPro" id="IPR004360">
    <property type="entry name" value="Glyas_Fos-R_dOase_dom"/>
</dbReference>